<dbReference type="Proteomes" id="UP000719412">
    <property type="component" value="Unassembled WGS sequence"/>
</dbReference>
<evidence type="ECO:0000313" key="4">
    <source>
        <dbReference type="Proteomes" id="UP000719412"/>
    </source>
</evidence>
<sequence>MESNVHKNVRVIASFLGIIQGLTYTILSLICIILYNKQLMYLKTSNYIDSIGVLLYNVYLGEDMSSFRNQSLTPSVFAGFVWVHFILHLIWTGSSLKIAAKSNPKLDKHMKFWSKITWVVCFWDFITVVVAGADYSKCLKEASRSIEIQASCANAILPVLIIAGKGFVLWVVNAGFALTLHRLSQQPQPVGRIVVGSPAPYAHQPEYPAVQPQYPVSQSQYPVSQHQYPVSQPQDPVSQSQYPVAQPNVYSPGAPEPVASATLQNARKNQFDYPVHIPEPDYQYNRQESSAPRRY</sequence>
<keyword evidence="2" id="KW-1133">Transmembrane helix</keyword>
<evidence type="ECO:0000256" key="1">
    <source>
        <dbReference type="SAM" id="MobiDB-lite"/>
    </source>
</evidence>
<name>A0A8J6L866_TENMO</name>
<keyword evidence="2" id="KW-0472">Membrane</keyword>
<proteinExistence type="predicted"/>
<keyword evidence="4" id="KW-1185">Reference proteome</keyword>
<comment type="caution">
    <text evidence="3">The sequence shown here is derived from an EMBL/GenBank/DDBJ whole genome shotgun (WGS) entry which is preliminary data.</text>
</comment>
<keyword evidence="2" id="KW-0812">Transmembrane</keyword>
<dbReference type="AlphaFoldDB" id="A0A8J6L866"/>
<gene>
    <name evidence="3" type="ORF">GEV33_011346</name>
</gene>
<feature type="region of interest" description="Disordered" evidence="1">
    <location>
        <begin position="224"/>
        <end position="257"/>
    </location>
</feature>
<evidence type="ECO:0000256" key="2">
    <source>
        <dbReference type="SAM" id="Phobius"/>
    </source>
</evidence>
<dbReference type="EMBL" id="JABDTM020026802">
    <property type="protein sequence ID" value="KAH0811445.1"/>
    <property type="molecule type" value="Genomic_DNA"/>
</dbReference>
<feature type="transmembrane region" description="Helical" evidence="2">
    <location>
        <begin position="72"/>
        <end position="91"/>
    </location>
</feature>
<feature type="transmembrane region" description="Helical" evidence="2">
    <location>
        <begin position="112"/>
        <end position="135"/>
    </location>
</feature>
<reference evidence="3" key="1">
    <citation type="journal article" date="2020" name="J Insects Food Feed">
        <title>The yellow mealworm (Tenebrio molitor) genome: a resource for the emerging insects as food and feed industry.</title>
        <authorList>
            <person name="Eriksson T."/>
            <person name="Andere A."/>
            <person name="Kelstrup H."/>
            <person name="Emery V."/>
            <person name="Picard C."/>
        </authorList>
    </citation>
    <scope>NUCLEOTIDE SEQUENCE</scope>
    <source>
        <strain evidence="3">Stoneville</strain>
        <tissue evidence="3">Whole head</tissue>
    </source>
</reference>
<feature type="transmembrane region" description="Helical" evidence="2">
    <location>
        <begin position="12"/>
        <end position="35"/>
    </location>
</feature>
<reference evidence="3" key="2">
    <citation type="submission" date="2021-08" db="EMBL/GenBank/DDBJ databases">
        <authorList>
            <person name="Eriksson T."/>
        </authorList>
    </citation>
    <scope>NUCLEOTIDE SEQUENCE</scope>
    <source>
        <strain evidence="3">Stoneville</strain>
        <tissue evidence="3">Whole head</tissue>
    </source>
</reference>
<feature type="transmembrane region" description="Helical" evidence="2">
    <location>
        <begin position="155"/>
        <end position="178"/>
    </location>
</feature>
<protein>
    <submittedName>
        <fullName evidence="3">Uncharacterized protein</fullName>
    </submittedName>
</protein>
<feature type="region of interest" description="Disordered" evidence="1">
    <location>
        <begin position="273"/>
        <end position="295"/>
    </location>
</feature>
<feature type="compositionally biased region" description="Low complexity" evidence="1">
    <location>
        <begin position="224"/>
        <end position="244"/>
    </location>
</feature>
<evidence type="ECO:0000313" key="3">
    <source>
        <dbReference type="EMBL" id="KAH0811445.1"/>
    </source>
</evidence>
<organism evidence="3 4">
    <name type="scientific">Tenebrio molitor</name>
    <name type="common">Yellow mealworm beetle</name>
    <dbReference type="NCBI Taxonomy" id="7067"/>
    <lineage>
        <taxon>Eukaryota</taxon>
        <taxon>Metazoa</taxon>
        <taxon>Ecdysozoa</taxon>
        <taxon>Arthropoda</taxon>
        <taxon>Hexapoda</taxon>
        <taxon>Insecta</taxon>
        <taxon>Pterygota</taxon>
        <taxon>Neoptera</taxon>
        <taxon>Endopterygota</taxon>
        <taxon>Coleoptera</taxon>
        <taxon>Polyphaga</taxon>
        <taxon>Cucujiformia</taxon>
        <taxon>Tenebrionidae</taxon>
        <taxon>Tenebrio</taxon>
    </lineage>
</organism>
<accession>A0A8J6L866</accession>
<feature type="compositionally biased region" description="Polar residues" evidence="1">
    <location>
        <begin position="284"/>
        <end position="295"/>
    </location>
</feature>